<dbReference type="PATRIC" id="fig|929558.5.peg.721"/>
<dbReference type="EMBL" id="AFRZ01000001">
    <property type="protein sequence ID" value="EHP29249.1"/>
    <property type="molecule type" value="Genomic_DNA"/>
</dbReference>
<keyword evidence="2" id="KW-1185">Reference proteome</keyword>
<name>B6BMH2_SULGG</name>
<dbReference type="Proteomes" id="UP000006431">
    <property type="component" value="Unassembled WGS sequence"/>
</dbReference>
<sequence length="141" mass="16006">MRKILIYLTLLVATTIMASEVKWAKDYNTGIIEAARFSKPVLFISSRHTCKFCVILDNGTLKDKRVVEALNRDYVSIIAYSDENDYMPRELYQPGTPAIWFLLPSGEPMFQPIMGAIDAENFLKALAVVKEEFDSFTKTGK</sequence>
<dbReference type="AlphaFoldDB" id="B6BMH2"/>
<gene>
    <name evidence="1" type="ORF">SMGD1_0722</name>
</gene>
<proteinExistence type="predicted"/>
<comment type="caution">
    <text evidence="1">The sequence shown here is derived from an EMBL/GenBank/DDBJ whole genome shotgun (WGS) entry which is preliminary data.</text>
</comment>
<accession>H1FWK8</accession>
<dbReference type="RefSeq" id="WP_008338820.1">
    <property type="nucleotide sequence ID" value="NZ_AFRZ01000001.1"/>
</dbReference>
<evidence type="ECO:0000313" key="1">
    <source>
        <dbReference type="EMBL" id="EHP29249.1"/>
    </source>
</evidence>
<reference evidence="1 2" key="1">
    <citation type="journal article" date="2012" name="Proc. Natl. Acad. Sci. U.S.A.">
        <title>Genome and physiology of a model Epsilonproteobacterium responsible for sulfide detoxification in marine oxygen depletion zones.</title>
        <authorList>
            <person name="Grote J."/>
            <person name="Schott T."/>
            <person name="Bruckner C.G."/>
            <person name="Glockner F.O."/>
            <person name="Jost G."/>
            <person name="Teeling H."/>
            <person name="Labrenz M."/>
            <person name="Jurgens K."/>
        </authorList>
    </citation>
    <scope>NUCLEOTIDE SEQUENCE [LARGE SCALE GENOMIC DNA]</scope>
    <source>
        <strain evidence="1 2">GD1</strain>
    </source>
</reference>
<dbReference type="HOGENOM" id="CLU_090389_8_4_7"/>
<protein>
    <submittedName>
        <fullName evidence="1">Putative thioredoxin</fullName>
    </submittedName>
</protein>
<dbReference type="InterPro" id="IPR036249">
    <property type="entry name" value="Thioredoxin-like_sf"/>
</dbReference>
<dbReference type="SUPFAM" id="SSF52833">
    <property type="entry name" value="Thioredoxin-like"/>
    <property type="match status" value="1"/>
</dbReference>
<dbReference type="OrthoDB" id="5334561at2"/>
<dbReference type="Gene3D" id="3.40.30.10">
    <property type="entry name" value="Glutaredoxin"/>
    <property type="match status" value="1"/>
</dbReference>
<accession>B6BMH2</accession>
<dbReference type="eggNOG" id="COG1331">
    <property type="taxonomic scope" value="Bacteria"/>
</dbReference>
<evidence type="ECO:0000313" key="2">
    <source>
        <dbReference type="Proteomes" id="UP000006431"/>
    </source>
</evidence>
<dbReference type="STRING" id="929558.SMGD1_0722"/>
<organism evidence="1 2">
    <name type="scientific">Sulfurimonas gotlandica (strain DSM 19862 / JCM 16533 / GD1)</name>
    <dbReference type="NCBI Taxonomy" id="929558"/>
    <lineage>
        <taxon>Bacteria</taxon>
        <taxon>Pseudomonadati</taxon>
        <taxon>Campylobacterota</taxon>
        <taxon>Epsilonproteobacteria</taxon>
        <taxon>Campylobacterales</taxon>
        <taxon>Sulfurimonadaceae</taxon>
        <taxon>Sulfurimonas</taxon>
    </lineage>
</organism>